<keyword evidence="9" id="KW-0564">Palmitate</keyword>
<sequence>LLLELKSYFNKMDTENCSRRNISMLSFGEECQAHLPMFFIMAIAYSAVALLGVSGNLALIVVITKQKEMHNVTNILIANLSVSDLLMAVMCLPFTFVYTFMDHWIFGEAMCKLNSMVQCFSISVSIFSLVLIAVERHQLILNPRGWRPNNMHAYIGITIIWVLAILTSLPFMLFSLVTDDPLKLLPHFYEHYVGKVVCVEEWPSRTFRLTYTTCMLIIQYIGPLCFIFICYLKVRYSRTTKLINNQLFDKKNNQVSLFHRPSRELCKEAPVIYFSLSFKAQSICIASYNQSYSRQAICFLNTKRLHVTDFYRFLLKEGVLVIRASIKLSHEFQHSTLNCITCFLNIYVRLKRRNNMMDKMRENKYRSSETKRINVMLFSIVVAFAICWLPLNIFNAVIDWNHEIIMNCNHNPLFSLCHLTAMVSVCVNPIFYGFLNRNFQRDLNVFFRFCKLTSKDEDYETIAMSTMHTDVSKTSLRLGSPEI</sequence>
<dbReference type="PANTHER" id="PTHR24235:SF24">
    <property type="entry name" value="NEUROPEPTIDE Y RECEPTOR TYPE 1"/>
    <property type="match status" value="1"/>
</dbReference>
<evidence type="ECO:0000256" key="8">
    <source>
        <dbReference type="ARBA" id="ARBA00023136"/>
    </source>
</evidence>
<reference evidence="17" key="2">
    <citation type="submission" date="2025-08" db="UniProtKB">
        <authorList>
            <consortium name="Ensembl"/>
        </authorList>
    </citation>
    <scope>IDENTIFICATION</scope>
</reference>
<dbReference type="OMA" id="AQSICIA"/>
<dbReference type="eggNOG" id="KOG3656">
    <property type="taxonomic scope" value="Eukaryota"/>
</dbReference>
<feature type="transmembrane region" description="Helical" evidence="15">
    <location>
        <begin position="75"/>
        <end position="101"/>
    </location>
</feature>
<evidence type="ECO:0000256" key="4">
    <source>
        <dbReference type="ARBA" id="ARBA00022475"/>
    </source>
</evidence>
<evidence type="ECO:0000313" key="18">
    <source>
        <dbReference type="Proteomes" id="UP000018468"/>
    </source>
</evidence>
<dbReference type="GeneTree" id="ENSGT00940000160268"/>
<proteinExistence type="inferred from homology"/>
<dbReference type="PRINTS" id="PR01012">
    <property type="entry name" value="NRPEPTIDEYR"/>
</dbReference>
<keyword evidence="18" id="KW-1185">Reference proteome</keyword>
<dbReference type="GO" id="GO:0007218">
    <property type="term" value="P:neuropeptide signaling pathway"/>
    <property type="evidence" value="ECO:0000318"/>
    <property type="project" value="GO_Central"/>
</dbReference>
<feature type="domain" description="G-protein coupled receptors family 1 profile" evidence="16">
    <location>
        <begin position="55"/>
        <end position="432"/>
    </location>
</feature>
<organism evidence="17 18">
    <name type="scientific">Lepisosteus oculatus</name>
    <name type="common">Spotted gar</name>
    <dbReference type="NCBI Taxonomy" id="7918"/>
    <lineage>
        <taxon>Eukaryota</taxon>
        <taxon>Metazoa</taxon>
        <taxon>Chordata</taxon>
        <taxon>Craniata</taxon>
        <taxon>Vertebrata</taxon>
        <taxon>Euteleostomi</taxon>
        <taxon>Actinopterygii</taxon>
        <taxon>Neopterygii</taxon>
        <taxon>Holostei</taxon>
        <taxon>Semionotiformes</taxon>
        <taxon>Lepisosteidae</taxon>
        <taxon>Lepisosteus</taxon>
    </lineage>
</organism>
<dbReference type="Bgee" id="ENSLOCG00000007960">
    <property type="expression patterns" value="Expressed in intestine and 6 other cell types or tissues"/>
</dbReference>
<dbReference type="Pfam" id="PF00001">
    <property type="entry name" value="7tm_1"/>
    <property type="match status" value="1"/>
</dbReference>
<dbReference type="HOGENOM" id="CLU_009579_6_3_1"/>
<evidence type="ECO:0000256" key="2">
    <source>
        <dbReference type="ARBA" id="ARBA00010663"/>
    </source>
</evidence>
<dbReference type="Ensembl" id="ENSLOCT00000009693.1">
    <property type="protein sequence ID" value="ENSLOCP00000009682.1"/>
    <property type="gene ID" value="ENSLOCG00000007960.1"/>
</dbReference>
<evidence type="ECO:0000256" key="15">
    <source>
        <dbReference type="SAM" id="Phobius"/>
    </source>
</evidence>
<evidence type="ECO:0000256" key="12">
    <source>
        <dbReference type="ARBA" id="ARBA00023224"/>
    </source>
</evidence>
<keyword evidence="7 14" id="KW-0297">G-protein coupled receptor</keyword>
<dbReference type="EMBL" id="AHAT01032604">
    <property type="status" value="NOT_ANNOTATED_CDS"/>
    <property type="molecule type" value="Genomic_DNA"/>
</dbReference>
<protein>
    <recommendedName>
        <fullName evidence="3">Neuropeptide Y receptor type 1</fullName>
    </recommendedName>
</protein>
<comment type="similarity">
    <text evidence="2 14">Belongs to the G-protein coupled receptor 1 family.</text>
</comment>
<feature type="transmembrane region" description="Helical" evidence="15">
    <location>
        <begin position="154"/>
        <end position="177"/>
    </location>
</feature>
<dbReference type="STRING" id="7918.ENSLOCP00000009682"/>
<keyword evidence="10 14" id="KW-0675">Receptor</keyword>
<keyword evidence="8 15" id="KW-0472">Membrane</keyword>
<dbReference type="GO" id="GO:0004983">
    <property type="term" value="F:neuropeptide Y receptor activity"/>
    <property type="evidence" value="ECO:0007669"/>
    <property type="project" value="InterPro"/>
</dbReference>
<dbReference type="Gene3D" id="1.20.1070.10">
    <property type="entry name" value="Rhodopsin 7-helix transmembrane proteins"/>
    <property type="match status" value="1"/>
</dbReference>
<dbReference type="GO" id="GO:0005886">
    <property type="term" value="C:plasma membrane"/>
    <property type="evidence" value="ECO:0000318"/>
    <property type="project" value="GO_Central"/>
</dbReference>
<dbReference type="InterPro" id="IPR017452">
    <property type="entry name" value="GPCR_Rhodpsn_7TM"/>
</dbReference>
<keyword evidence="13" id="KW-0449">Lipoprotein</keyword>
<evidence type="ECO:0000313" key="17">
    <source>
        <dbReference type="Ensembl" id="ENSLOCP00000009682.1"/>
    </source>
</evidence>
<comment type="subcellular location">
    <subcellularLocation>
        <location evidence="1">Cell membrane</location>
        <topology evidence="1">Multi-pass membrane protein</topology>
    </subcellularLocation>
</comment>
<dbReference type="PRINTS" id="PR00237">
    <property type="entry name" value="GPCRRHODOPSN"/>
</dbReference>
<keyword evidence="11" id="KW-0325">Glycoprotein</keyword>
<dbReference type="Proteomes" id="UP000018468">
    <property type="component" value="Linkage group LG4"/>
</dbReference>
<dbReference type="EMBL" id="AHAT01032605">
    <property type="status" value="NOT_ANNOTATED_CDS"/>
    <property type="molecule type" value="Genomic_DNA"/>
</dbReference>
<dbReference type="SUPFAM" id="SSF81321">
    <property type="entry name" value="Family A G protein-coupled receptor-like"/>
    <property type="match status" value="1"/>
</dbReference>
<evidence type="ECO:0000256" key="1">
    <source>
        <dbReference type="ARBA" id="ARBA00004651"/>
    </source>
</evidence>
<keyword evidence="12 14" id="KW-0807">Transducer</keyword>
<reference evidence="18" key="1">
    <citation type="submission" date="2011-12" db="EMBL/GenBank/DDBJ databases">
        <title>The Draft Genome of Lepisosteus oculatus.</title>
        <authorList>
            <consortium name="The Broad Institute Genome Assembly &amp; Analysis Group"/>
            <consortium name="Computational R&amp;D Group"/>
            <consortium name="and Sequencing Platform"/>
            <person name="Di Palma F."/>
            <person name="Alfoldi J."/>
            <person name="Johnson J."/>
            <person name="Berlin A."/>
            <person name="Gnerre S."/>
            <person name="Jaffe D."/>
            <person name="MacCallum I."/>
            <person name="Young S."/>
            <person name="Walker B.J."/>
            <person name="Lander E.S."/>
            <person name="Lindblad-Toh K."/>
        </authorList>
    </citation>
    <scope>NUCLEOTIDE SEQUENCE [LARGE SCALE GENOMIC DNA]</scope>
</reference>
<feature type="transmembrane region" description="Helical" evidence="15">
    <location>
        <begin position="209"/>
        <end position="232"/>
    </location>
</feature>
<evidence type="ECO:0000256" key="13">
    <source>
        <dbReference type="ARBA" id="ARBA00023288"/>
    </source>
</evidence>
<dbReference type="GO" id="GO:0032870">
    <property type="term" value="P:cellular response to hormone stimulus"/>
    <property type="evidence" value="ECO:0000318"/>
    <property type="project" value="GO_Central"/>
</dbReference>
<evidence type="ECO:0000256" key="14">
    <source>
        <dbReference type="RuleBase" id="RU000688"/>
    </source>
</evidence>
<keyword evidence="4" id="KW-1003">Cell membrane</keyword>
<evidence type="ECO:0000256" key="10">
    <source>
        <dbReference type="ARBA" id="ARBA00023170"/>
    </source>
</evidence>
<dbReference type="InParanoid" id="W5MMS3"/>
<evidence type="ECO:0000256" key="6">
    <source>
        <dbReference type="ARBA" id="ARBA00022989"/>
    </source>
</evidence>
<evidence type="ECO:0000256" key="9">
    <source>
        <dbReference type="ARBA" id="ARBA00023139"/>
    </source>
</evidence>
<feature type="transmembrane region" description="Helical" evidence="15">
    <location>
        <begin position="413"/>
        <end position="435"/>
    </location>
</feature>
<evidence type="ECO:0000256" key="3">
    <source>
        <dbReference type="ARBA" id="ARBA00019471"/>
    </source>
</evidence>
<dbReference type="InterPro" id="IPR000276">
    <property type="entry name" value="GPCR_Rhodpsn"/>
</dbReference>
<dbReference type="PROSITE" id="PS50262">
    <property type="entry name" value="G_PROTEIN_RECEP_F1_2"/>
    <property type="match status" value="1"/>
</dbReference>
<dbReference type="AlphaFoldDB" id="W5MMS3"/>
<evidence type="ECO:0000259" key="16">
    <source>
        <dbReference type="PROSITE" id="PS50262"/>
    </source>
</evidence>
<dbReference type="GO" id="GO:0004930">
    <property type="term" value="F:G protein-coupled receptor activity"/>
    <property type="evidence" value="ECO:0000318"/>
    <property type="project" value="GO_Central"/>
</dbReference>
<feature type="transmembrane region" description="Helical" evidence="15">
    <location>
        <begin position="113"/>
        <end position="134"/>
    </location>
</feature>
<evidence type="ECO:0000256" key="7">
    <source>
        <dbReference type="ARBA" id="ARBA00023040"/>
    </source>
</evidence>
<dbReference type="InterPro" id="IPR000611">
    <property type="entry name" value="NPY_rcpt"/>
</dbReference>
<accession>W5MMS3</accession>
<keyword evidence="6 15" id="KW-1133">Transmembrane helix</keyword>
<feature type="transmembrane region" description="Helical" evidence="15">
    <location>
        <begin position="373"/>
        <end position="393"/>
    </location>
</feature>
<evidence type="ECO:0000256" key="11">
    <source>
        <dbReference type="ARBA" id="ARBA00023180"/>
    </source>
</evidence>
<evidence type="ECO:0000256" key="5">
    <source>
        <dbReference type="ARBA" id="ARBA00022692"/>
    </source>
</evidence>
<dbReference type="PROSITE" id="PS00237">
    <property type="entry name" value="G_PROTEIN_RECEP_F1_1"/>
    <property type="match status" value="1"/>
</dbReference>
<name>W5MMS3_LEPOC</name>
<feature type="transmembrane region" description="Helical" evidence="15">
    <location>
        <begin position="37"/>
        <end position="63"/>
    </location>
</feature>
<dbReference type="PANTHER" id="PTHR24235">
    <property type="entry name" value="NEUROPEPTIDE Y RECEPTOR"/>
    <property type="match status" value="1"/>
</dbReference>
<keyword evidence="5 14" id="KW-0812">Transmembrane</keyword>
<reference evidence="17" key="3">
    <citation type="submission" date="2025-09" db="UniProtKB">
        <authorList>
            <consortium name="Ensembl"/>
        </authorList>
    </citation>
    <scope>IDENTIFICATION</scope>
</reference>